<dbReference type="Proteomes" id="UP000005150">
    <property type="component" value="Unassembled WGS sequence"/>
</dbReference>
<dbReference type="AlphaFoldDB" id="I8YI83"/>
<evidence type="ECO:0000313" key="2">
    <source>
        <dbReference type="Proteomes" id="UP000005150"/>
    </source>
</evidence>
<keyword evidence="2" id="KW-1185">Reference proteome</keyword>
<reference evidence="1 2" key="1">
    <citation type="submission" date="2012-02" db="EMBL/GenBank/DDBJ databases">
        <title>The Genome Sequence of Bacteroides salyersiae CL02T12C01.</title>
        <authorList>
            <consortium name="The Broad Institute Genome Sequencing Platform"/>
            <person name="Earl A."/>
            <person name="Ward D."/>
            <person name="Feldgarden M."/>
            <person name="Gevers D."/>
            <person name="Zitomersky N.L."/>
            <person name="Coyne M.J."/>
            <person name="Comstock L.E."/>
            <person name="Young S.K."/>
            <person name="Zeng Q."/>
            <person name="Gargeya S."/>
            <person name="Fitzgerald M."/>
            <person name="Haas B."/>
            <person name="Abouelleil A."/>
            <person name="Alvarado L."/>
            <person name="Arachchi H.M."/>
            <person name="Berlin A."/>
            <person name="Chapman S.B."/>
            <person name="Gearin G."/>
            <person name="Goldberg J."/>
            <person name="Griggs A."/>
            <person name="Gujja S."/>
            <person name="Hansen M."/>
            <person name="Heiman D."/>
            <person name="Howarth C."/>
            <person name="Larimer J."/>
            <person name="Lui A."/>
            <person name="MacDonald P.J.P."/>
            <person name="McCowen C."/>
            <person name="Montmayeur A."/>
            <person name="Murphy C."/>
            <person name="Neiman D."/>
            <person name="Pearson M."/>
            <person name="Priest M."/>
            <person name="Roberts A."/>
            <person name="Saif S."/>
            <person name="Shea T."/>
            <person name="Sisk P."/>
            <person name="Stolte C."/>
            <person name="Sykes S."/>
            <person name="Wortman J."/>
            <person name="Nusbaum C."/>
            <person name="Birren B."/>
        </authorList>
    </citation>
    <scope>NUCLEOTIDE SEQUENCE [LARGE SCALE GENOMIC DNA]</scope>
    <source>
        <strain evidence="1 2">CL02T12C01</strain>
    </source>
</reference>
<name>I8YI83_9BACE</name>
<comment type="caution">
    <text evidence="1">The sequence shown here is derived from an EMBL/GenBank/DDBJ whole genome shotgun (WGS) entry which is preliminary data.</text>
</comment>
<protein>
    <submittedName>
        <fullName evidence="1">Uncharacterized protein</fullName>
    </submittedName>
</protein>
<accession>I8YI83</accession>
<evidence type="ECO:0000313" key="1">
    <source>
        <dbReference type="EMBL" id="EIY62102.1"/>
    </source>
</evidence>
<dbReference type="EMBL" id="AGXV01000032">
    <property type="protein sequence ID" value="EIY62102.1"/>
    <property type="molecule type" value="Genomic_DNA"/>
</dbReference>
<sequence>MRLPDLFLRRVQRGARLLFMFGLHTGLIRAVAGISKACSSNEEKILQELKNQGIFDRIEFFISSLFP</sequence>
<organism evidence="1 2">
    <name type="scientific">Bacteroides salyersiae CL02T12C01</name>
    <dbReference type="NCBI Taxonomy" id="997887"/>
    <lineage>
        <taxon>Bacteria</taxon>
        <taxon>Pseudomonadati</taxon>
        <taxon>Bacteroidota</taxon>
        <taxon>Bacteroidia</taxon>
        <taxon>Bacteroidales</taxon>
        <taxon>Bacteroidaceae</taxon>
        <taxon>Bacteroides</taxon>
    </lineage>
</organism>
<proteinExistence type="predicted"/>
<gene>
    <name evidence="1" type="ORF">HMPREF1071_02722</name>
</gene>
<dbReference type="HOGENOM" id="CLU_2803608_0_0_10"/>